<evidence type="ECO:0000256" key="8">
    <source>
        <dbReference type="ARBA" id="ARBA00023146"/>
    </source>
</evidence>
<comment type="caution">
    <text evidence="11">The sequence shown here is derived from an EMBL/GenBank/DDBJ whole genome shotgun (WGS) entry which is preliminary data.</text>
</comment>
<evidence type="ECO:0000256" key="3">
    <source>
        <dbReference type="ARBA" id="ARBA00013160"/>
    </source>
</evidence>
<dbReference type="PANTHER" id="PTHR46264">
    <property type="entry name" value="TYROSINE-TRNA LIGASE"/>
    <property type="match status" value="1"/>
</dbReference>
<keyword evidence="5" id="KW-0547">Nucleotide-binding</keyword>
<gene>
    <name evidence="11" type="ORF">FisN_5Hh059</name>
</gene>
<dbReference type="FunCoup" id="A0A1Z5JTQ2">
    <property type="interactions" value="764"/>
</dbReference>
<keyword evidence="8 11" id="KW-0030">Aminoacyl-tRNA synthetase</keyword>
<dbReference type="GO" id="GO:0005737">
    <property type="term" value="C:cytoplasm"/>
    <property type="evidence" value="ECO:0007669"/>
    <property type="project" value="TreeGrafter"/>
</dbReference>
<dbReference type="EMBL" id="BDSP01000117">
    <property type="protein sequence ID" value="GAX17414.1"/>
    <property type="molecule type" value="Genomic_DNA"/>
</dbReference>
<evidence type="ECO:0000256" key="6">
    <source>
        <dbReference type="ARBA" id="ARBA00022840"/>
    </source>
</evidence>
<evidence type="ECO:0000256" key="7">
    <source>
        <dbReference type="ARBA" id="ARBA00022917"/>
    </source>
</evidence>
<evidence type="ECO:0000256" key="5">
    <source>
        <dbReference type="ARBA" id="ARBA00022741"/>
    </source>
</evidence>
<accession>A0A1Z5JTQ2</accession>
<dbReference type="InterPro" id="IPR050489">
    <property type="entry name" value="Tyr-tRNA_synthase"/>
</dbReference>
<dbReference type="Pfam" id="PF00579">
    <property type="entry name" value="tRNA-synt_1b"/>
    <property type="match status" value="1"/>
</dbReference>
<evidence type="ECO:0000313" key="11">
    <source>
        <dbReference type="EMBL" id="GAX17414.1"/>
    </source>
</evidence>
<dbReference type="InParanoid" id="A0A1Z5JTQ2"/>
<dbReference type="PANTHER" id="PTHR46264:SF4">
    <property type="entry name" value="TYROSINE--TRNA LIGASE, CYTOPLASMIC"/>
    <property type="match status" value="1"/>
</dbReference>
<dbReference type="GO" id="GO:0004831">
    <property type="term" value="F:tyrosine-tRNA ligase activity"/>
    <property type="evidence" value="ECO:0007669"/>
    <property type="project" value="UniProtKB-EC"/>
</dbReference>
<comment type="catalytic activity">
    <reaction evidence="10">
        <text>tRNA(Tyr) + L-tyrosine + ATP = L-tyrosyl-tRNA(Tyr) + AMP + diphosphate + H(+)</text>
        <dbReference type="Rhea" id="RHEA:10220"/>
        <dbReference type="Rhea" id="RHEA-COMP:9706"/>
        <dbReference type="Rhea" id="RHEA-COMP:9707"/>
        <dbReference type="ChEBI" id="CHEBI:15378"/>
        <dbReference type="ChEBI" id="CHEBI:30616"/>
        <dbReference type="ChEBI" id="CHEBI:33019"/>
        <dbReference type="ChEBI" id="CHEBI:58315"/>
        <dbReference type="ChEBI" id="CHEBI:78442"/>
        <dbReference type="ChEBI" id="CHEBI:78536"/>
        <dbReference type="ChEBI" id="CHEBI:456215"/>
        <dbReference type="EC" id="6.1.1.1"/>
    </reaction>
</comment>
<protein>
    <recommendedName>
        <fullName evidence="3">tyrosine--tRNA ligase</fullName>
        <ecNumber evidence="3">6.1.1.1</ecNumber>
    </recommendedName>
    <alternativeName>
        <fullName evidence="9">Tyrosyl-tRNA synthetase</fullName>
    </alternativeName>
</protein>
<dbReference type="FunFam" id="3.40.50.620:FF:000085">
    <property type="entry name" value="Tyrosine--tRNA ligase 1 cytoplasmic"/>
    <property type="match status" value="1"/>
</dbReference>
<keyword evidence="6" id="KW-0067">ATP-binding</keyword>
<proteinExistence type="inferred from homology"/>
<keyword evidence="12" id="KW-1185">Reference proteome</keyword>
<evidence type="ECO:0000256" key="10">
    <source>
        <dbReference type="ARBA" id="ARBA00048248"/>
    </source>
</evidence>
<dbReference type="GO" id="GO:0006437">
    <property type="term" value="P:tyrosyl-tRNA aminoacylation"/>
    <property type="evidence" value="ECO:0007669"/>
    <property type="project" value="TreeGrafter"/>
</dbReference>
<dbReference type="NCBIfam" id="NF006330">
    <property type="entry name" value="PRK08560.1"/>
    <property type="match status" value="1"/>
</dbReference>
<evidence type="ECO:0000256" key="4">
    <source>
        <dbReference type="ARBA" id="ARBA00022598"/>
    </source>
</evidence>
<dbReference type="AlphaFoldDB" id="A0A1Z5JTQ2"/>
<organism evidence="11 12">
    <name type="scientific">Fistulifera solaris</name>
    <name type="common">Oleaginous diatom</name>
    <dbReference type="NCBI Taxonomy" id="1519565"/>
    <lineage>
        <taxon>Eukaryota</taxon>
        <taxon>Sar</taxon>
        <taxon>Stramenopiles</taxon>
        <taxon>Ochrophyta</taxon>
        <taxon>Bacillariophyta</taxon>
        <taxon>Bacillariophyceae</taxon>
        <taxon>Bacillariophycidae</taxon>
        <taxon>Naviculales</taxon>
        <taxon>Naviculaceae</taxon>
        <taxon>Fistulifera</taxon>
    </lineage>
</organism>
<comment type="function">
    <text evidence="1">Catalyzes the attachment of tyrosine to tRNA(Tyr) in a two-step reaction: tyrosine is first activated by ATP to form Tyr-AMP and then transferred to the acceptor end of tRNA(Tyr).</text>
</comment>
<evidence type="ECO:0000313" key="12">
    <source>
        <dbReference type="Proteomes" id="UP000198406"/>
    </source>
</evidence>
<dbReference type="InterPro" id="IPR014729">
    <property type="entry name" value="Rossmann-like_a/b/a_fold"/>
</dbReference>
<evidence type="ECO:0000256" key="9">
    <source>
        <dbReference type="ARBA" id="ARBA00033323"/>
    </source>
</evidence>
<dbReference type="InterPro" id="IPR002305">
    <property type="entry name" value="aa-tRNA-synth_Ic"/>
</dbReference>
<dbReference type="Proteomes" id="UP000198406">
    <property type="component" value="Unassembled WGS sequence"/>
</dbReference>
<sequence>MTETSNTSIKPALEWTDAHQVDLERILSVGEECISAEELKRMLLAKGRNTNVGFNLYDGFEPSGRMHIAQGVFKAMNVNKCTSAEGATFVFWVADWFALMNDKMGGDLEKIKIVGQYLIEVWRAAGMNLDHVVFKWASEEITQHASVYWPLLLDVARRFNITRIKKCCQIMGRLEGSLTAAQVLYPLMQCTDVFFLKADICQLGVDQRKVNMLAREYCDAANKKFKPIILSHHMLYGLKAGQEKMSKSDPDSAIFMEDTTEDVERKILQAYCPAVEEQQSTNIITSNEEGDAGKASMHLTVDNLKNPCLDYIQHIIFSPPGATFTAAGQTFYDFAAVKDAFLTGSITEEALKRGLIDELNRLLQPVRDHFTNDANAKHLLEQVQQFKKDAAPASSTPRRLDLSSHVPANAHLVFAPLPNSNPTLQQAVDLLARIRAGEGPRKTVLYLSDWSAMVCNANQADEKAIAAFYILLLTSLRALDATLMESVHVQYQSQAILTDPSNYWISVINVGRHFMLDKVMGDNMVDSDGVGGVIARLMQVADVAGVAPASMSLEESNQVVAELVSEFFSHKLPSSTAPTATIVKELDVRLQPVRESDALVTENDEYYLTDDPAVNVKSKMKKAFCEPGNTVFCPPIALATVFCLKKETPLVISRSEENGGTCNYEDVTALEKDFRSEALHPGDLKAGVTTAVMDIFTNLSSTIKADKEAVQATKTLKAFQKKMSKLKK</sequence>
<keyword evidence="7" id="KW-0648">Protein biosynthesis</keyword>
<evidence type="ECO:0000256" key="2">
    <source>
        <dbReference type="ARBA" id="ARBA00005594"/>
    </source>
</evidence>
<dbReference type="Gene3D" id="3.40.50.620">
    <property type="entry name" value="HUPs"/>
    <property type="match status" value="2"/>
</dbReference>
<dbReference type="SUPFAM" id="SSF52374">
    <property type="entry name" value="Nucleotidylyl transferase"/>
    <property type="match status" value="2"/>
</dbReference>
<evidence type="ECO:0000256" key="1">
    <source>
        <dbReference type="ARBA" id="ARBA00002025"/>
    </source>
</evidence>
<dbReference type="EC" id="6.1.1.1" evidence="3"/>
<keyword evidence="4 11" id="KW-0436">Ligase</keyword>
<dbReference type="OrthoDB" id="197206at2759"/>
<comment type="similarity">
    <text evidence="2">Belongs to the class-I aminoacyl-tRNA synthetase family.</text>
</comment>
<name>A0A1Z5JTQ2_FISSO</name>
<dbReference type="GO" id="GO:0005524">
    <property type="term" value="F:ATP binding"/>
    <property type="evidence" value="ECO:0007669"/>
    <property type="project" value="UniProtKB-KW"/>
</dbReference>
<reference evidence="11 12" key="1">
    <citation type="journal article" date="2015" name="Plant Cell">
        <title>Oil accumulation by the oleaginous diatom Fistulifera solaris as revealed by the genome and transcriptome.</title>
        <authorList>
            <person name="Tanaka T."/>
            <person name="Maeda Y."/>
            <person name="Veluchamy A."/>
            <person name="Tanaka M."/>
            <person name="Abida H."/>
            <person name="Marechal E."/>
            <person name="Bowler C."/>
            <person name="Muto M."/>
            <person name="Sunaga Y."/>
            <person name="Tanaka M."/>
            <person name="Yoshino T."/>
            <person name="Taniguchi T."/>
            <person name="Fukuda Y."/>
            <person name="Nemoto M."/>
            <person name="Matsumoto M."/>
            <person name="Wong P.S."/>
            <person name="Aburatani S."/>
            <person name="Fujibuchi W."/>
        </authorList>
    </citation>
    <scope>NUCLEOTIDE SEQUENCE [LARGE SCALE GENOMIC DNA]</scope>
    <source>
        <strain evidence="11 12">JPCC DA0580</strain>
    </source>
</reference>